<feature type="transmembrane region" description="Helical" evidence="5">
    <location>
        <begin position="48"/>
        <end position="67"/>
    </location>
</feature>
<dbReference type="RefSeq" id="WP_052590116.1">
    <property type="nucleotide sequence ID" value="NZ_LR215048.1"/>
</dbReference>
<evidence type="ECO:0000256" key="1">
    <source>
        <dbReference type="ARBA" id="ARBA00004141"/>
    </source>
</evidence>
<evidence type="ECO:0000256" key="5">
    <source>
        <dbReference type="SAM" id="Phobius"/>
    </source>
</evidence>
<dbReference type="GO" id="GO:0005886">
    <property type="term" value="C:plasma membrane"/>
    <property type="evidence" value="ECO:0007669"/>
    <property type="project" value="TreeGrafter"/>
</dbReference>
<dbReference type="CDD" id="cd16914">
    <property type="entry name" value="EcfT"/>
    <property type="match status" value="1"/>
</dbReference>
<comment type="subcellular location">
    <subcellularLocation>
        <location evidence="1">Membrane</location>
        <topology evidence="1">Multi-pass membrane protein</topology>
    </subcellularLocation>
</comment>
<keyword evidence="7" id="KW-1185">Reference proteome</keyword>
<proteinExistence type="predicted"/>
<dbReference type="PANTHER" id="PTHR33514:SF13">
    <property type="entry name" value="PROTEIN ABCI12, CHLOROPLASTIC"/>
    <property type="match status" value="1"/>
</dbReference>
<dbReference type="PANTHER" id="PTHR33514">
    <property type="entry name" value="PROTEIN ABCI12, CHLOROPLASTIC"/>
    <property type="match status" value="1"/>
</dbReference>
<dbReference type="AlphaFoldDB" id="A0A449BCJ4"/>
<feature type="transmembrane region" description="Helical" evidence="5">
    <location>
        <begin position="79"/>
        <end position="101"/>
    </location>
</feature>
<evidence type="ECO:0000256" key="4">
    <source>
        <dbReference type="ARBA" id="ARBA00023136"/>
    </source>
</evidence>
<dbReference type="STRING" id="1278311.GCA_000428705_00862"/>
<reference evidence="6 7" key="1">
    <citation type="submission" date="2019-01" db="EMBL/GenBank/DDBJ databases">
        <authorList>
            <consortium name="Pathogen Informatics"/>
        </authorList>
    </citation>
    <scope>NUCLEOTIDE SEQUENCE [LARGE SCALE GENOMIC DNA]</scope>
    <source>
        <strain evidence="6 7">NCTC10138</strain>
    </source>
</reference>
<keyword evidence="4 5" id="KW-0472">Membrane</keyword>
<keyword evidence="3 5" id="KW-1133">Transmembrane helix</keyword>
<sequence length="329" mass="37473">MNNKISIGQYIPTNSWLHKIDPRIKIIGLIVLLVSLFLIPISANLASIIMISAFLFFAVILSISARIPLKRVFSGVRPLIFLLTFTFVIQLFTITTGEHIFKTPLTMYISLTSIVAIIALIILYNTTKRILPFRTVYFFIIVFLVFLAQYLLPYVEITKYNFNPTYEGVIRGLFLFLRILTTVLLTSLLTFTTMTTDLNFGFEAIMSPLKLVKIPVEVMAMMLSLILRYIPTLLFETEKIMKAQASRGLDFKESKLKEKITQVIALLVPIFLISINRAEDLSDAMEVRGYVIGAKRTRIDEYKITIKDIASLLATFIILGVIIYFKVTI</sequence>
<dbReference type="EMBL" id="LR215048">
    <property type="protein sequence ID" value="VEU80155.1"/>
    <property type="molecule type" value="Genomic_DNA"/>
</dbReference>
<name>A0A449BCJ4_HAPAX</name>
<feature type="transmembrane region" description="Helical" evidence="5">
    <location>
        <begin position="24"/>
        <end position="42"/>
    </location>
</feature>
<gene>
    <name evidence="6" type="primary">ecfT</name>
    <name evidence="6" type="ORF">NCTC10138_00512</name>
</gene>
<dbReference type="Proteomes" id="UP000289841">
    <property type="component" value="Chromosome"/>
</dbReference>
<organism evidence="6 7">
    <name type="scientific">Haploplasma axanthum</name>
    <name type="common">Acholeplasma axanthum</name>
    <dbReference type="NCBI Taxonomy" id="29552"/>
    <lineage>
        <taxon>Bacteria</taxon>
        <taxon>Bacillati</taxon>
        <taxon>Mycoplasmatota</taxon>
        <taxon>Mollicutes</taxon>
        <taxon>Acholeplasmatales</taxon>
        <taxon>Acholeplasmataceae</taxon>
        <taxon>Haploplasma</taxon>
    </lineage>
</organism>
<dbReference type="KEGG" id="aaxa:NCTC10138_00512"/>
<evidence type="ECO:0000256" key="2">
    <source>
        <dbReference type="ARBA" id="ARBA00022692"/>
    </source>
</evidence>
<dbReference type="InterPro" id="IPR003339">
    <property type="entry name" value="ABC/ECF_trnsptr_transmembrane"/>
</dbReference>
<feature type="transmembrane region" description="Helical" evidence="5">
    <location>
        <begin position="107"/>
        <end position="124"/>
    </location>
</feature>
<evidence type="ECO:0000313" key="7">
    <source>
        <dbReference type="Proteomes" id="UP000289841"/>
    </source>
</evidence>
<protein>
    <submittedName>
        <fullName evidence="6">Energy-coupling factor transporter transmembrane protein EcfT</fullName>
    </submittedName>
</protein>
<feature type="transmembrane region" description="Helical" evidence="5">
    <location>
        <begin position="172"/>
        <end position="191"/>
    </location>
</feature>
<dbReference type="Pfam" id="PF02361">
    <property type="entry name" value="CbiQ"/>
    <property type="match status" value="1"/>
</dbReference>
<evidence type="ECO:0000313" key="6">
    <source>
        <dbReference type="EMBL" id="VEU80155.1"/>
    </source>
</evidence>
<accession>A0A449BCJ4</accession>
<evidence type="ECO:0000256" key="3">
    <source>
        <dbReference type="ARBA" id="ARBA00022989"/>
    </source>
</evidence>
<feature type="transmembrane region" description="Helical" evidence="5">
    <location>
        <begin position="136"/>
        <end position="152"/>
    </location>
</feature>
<dbReference type="OrthoDB" id="8075495at2"/>
<keyword evidence="2 5" id="KW-0812">Transmembrane</keyword>
<feature type="transmembrane region" description="Helical" evidence="5">
    <location>
        <begin position="304"/>
        <end position="325"/>
    </location>
</feature>